<dbReference type="PRINTS" id="PR00337">
    <property type="entry name" value="LEUILEVALBP"/>
</dbReference>
<gene>
    <name evidence="6" type="ORF">DFR40_1983</name>
</gene>
<dbReference type="Pfam" id="PF13458">
    <property type="entry name" value="Peripla_BP_6"/>
    <property type="match status" value="1"/>
</dbReference>
<name>A0A495W8K2_9RHOO</name>
<dbReference type="EMBL" id="RBXP01000015">
    <property type="protein sequence ID" value="RKT58042.1"/>
    <property type="molecule type" value="Genomic_DNA"/>
</dbReference>
<evidence type="ECO:0000256" key="1">
    <source>
        <dbReference type="ARBA" id="ARBA00010062"/>
    </source>
</evidence>
<dbReference type="InterPro" id="IPR000709">
    <property type="entry name" value="Leu_Ile_Val-bd"/>
</dbReference>
<dbReference type="PANTHER" id="PTHR30483:SF6">
    <property type="entry name" value="PERIPLASMIC BINDING PROTEIN OF ABC TRANSPORTER FOR NATURAL AMINO ACIDS"/>
    <property type="match status" value="1"/>
</dbReference>
<dbReference type="InterPro" id="IPR051010">
    <property type="entry name" value="BCAA_transport"/>
</dbReference>
<comment type="caution">
    <text evidence="6">The sequence shown here is derived from an EMBL/GenBank/DDBJ whole genome shotgun (WGS) entry which is preliminary data.</text>
</comment>
<keyword evidence="4" id="KW-0029">Amino-acid transport</keyword>
<protein>
    <submittedName>
        <fullName evidence="6">Amino acid/amide ABC transporter substrate-binding protein (HAAT family)</fullName>
    </submittedName>
</protein>
<evidence type="ECO:0000313" key="6">
    <source>
        <dbReference type="EMBL" id="RKT58042.1"/>
    </source>
</evidence>
<dbReference type="InterPro" id="IPR028081">
    <property type="entry name" value="Leu-bd"/>
</dbReference>
<evidence type="ECO:0000256" key="4">
    <source>
        <dbReference type="ARBA" id="ARBA00022970"/>
    </source>
</evidence>
<dbReference type="PROSITE" id="PS51257">
    <property type="entry name" value="PROKAR_LIPOPROTEIN"/>
    <property type="match status" value="1"/>
</dbReference>
<evidence type="ECO:0000256" key="2">
    <source>
        <dbReference type="ARBA" id="ARBA00022448"/>
    </source>
</evidence>
<dbReference type="OrthoDB" id="9794826at2"/>
<organism evidence="6 7">
    <name type="scientific">Azonexus fungiphilus</name>
    <dbReference type="NCBI Taxonomy" id="146940"/>
    <lineage>
        <taxon>Bacteria</taxon>
        <taxon>Pseudomonadati</taxon>
        <taxon>Pseudomonadota</taxon>
        <taxon>Betaproteobacteria</taxon>
        <taxon>Rhodocyclales</taxon>
        <taxon>Azonexaceae</taxon>
        <taxon>Azonexus</taxon>
    </lineage>
</organism>
<dbReference type="Proteomes" id="UP000270626">
    <property type="component" value="Unassembled WGS sequence"/>
</dbReference>
<feature type="domain" description="Leucine-binding protein" evidence="5">
    <location>
        <begin position="26"/>
        <end position="363"/>
    </location>
</feature>
<dbReference type="Gene3D" id="3.40.50.2300">
    <property type="match status" value="2"/>
</dbReference>
<keyword evidence="2" id="KW-0813">Transport</keyword>
<keyword evidence="3" id="KW-0732">Signal</keyword>
<proteinExistence type="inferred from homology"/>
<sequence length="370" mass="40135">MKGPLRAPLLIAGLLALLAGCGSDEPVRIGLLAGLSDRGSDFGESVRNGVILAVERQNRAGGINGRPIELIVRDDGQEREQAIRAAEELIALKPEIIIGPVTSSMASIVVPLMNRAGQVMISPTVASTDFHGKDDNFFRVNRTTGEAARHHATVLYERGARRVGIAFDASNLPYSDTWVKAFRAQFEHLGGSVPQTSLFESAATPSFAEVIARLLPARPDTLLFVASSLDTARLCQQARRQAPGLRLTSTEWAASGELLSEMGGEAVDGLLIAHAYDRDDPGAAFQAFRDGYRQRFQREFGSFSLLAFDTANVVIAALQKRRPGEDIKHALLSYGPYQGAQQSIVFDANGDTTRQVFFTEIRSGRLTQVR</sequence>
<evidence type="ECO:0000313" key="7">
    <source>
        <dbReference type="Proteomes" id="UP000270626"/>
    </source>
</evidence>
<dbReference type="SUPFAM" id="SSF53822">
    <property type="entry name" value="Periplasmic binding protein-like I"/>
    <property type="match status" value="1"/>
</dbReference>
<comment type="similarity">
    <text evidence="1">Belongs to the leucine-binding protein family.</text>
</comment>
<accession>A0A495W8K2</accession>
<evidence type="ECO:0000256" key="3">
    <source>
        <dbReference type="ARBA" id="ARBA00022729"/>
    </source>
</evidence>
<keyword evidence="7" id="KW-1185">Reference proteome</keyword>
<dbReference type="AlphaFoldDB" id="A0A495W8K2"/>
<evidence type="ECO:0000259" key="5">
    <source>
        <dbReference type="Pfam" id="PF13458"/>
    </source>
</evidence>
<dbReference type="PANTHER" id="PTHR30483">
    <property type="entry name" value="LEUCINE-SPECIFIC-BINDING PROTEIN"/>
    <property type="match status" value="1"/>
</dbReference>
<dbReference type="RefSeq" id="WP_121458313.1">
    <property type="nucleotide sequence ID" value="NZ_JAANMQ010000001.1"/>
</dbReference>
<dbReference type="InterPro" id="IPR028082">
    <property type="entry name" value="Peripla_BP_I"/>
</dbReference>
<reference evidence="6 7" key="1">
    <citation type="submission" date="2018-10" db="EMBL/GenBank/DDBJ databases">
        <title>Genomic Encyclopedia of Type Strains, Phase IV (KMG-IV): sequencing the most valuable type-strain genomes for metagenomic binning, comparative biology and taxonomic classification.</title>
        <authorList>
            <person name="Goeker M."/>
        </authorList>
    </citation>
    <scope>NUCLEOTIDE SEQUENCE [LARGE SCALE GENOMIC DNA]</scope>
    <source>
        <strain evidence="6 7">DSM 23841</strain>
    </source>
</reference>
<dbReference type="GO" id="GO:0006865">
    <property type="term" value="P:amino acid transport"/>
    <property type="evidence" value="ECO:0007669"/>
    <property type="project" value="UniProtKB-KW"/>
</dbReference>